<reference evidence="4 5" key="1">
    <citation type="submission" date="2017-06" db="EMBL/GenBank/DDBJ databases">
        <title>Neisseria chenwenguii sp. nov., isolated from the intestinal contents of Tibetan Plateau Pika in Yushu, Qinghai Province, China.</title>
        <authorList>
            <person name="Zhang G."/>
        </authorList>
    </citation>
    <scope>NUCLEOTIDE SEQUENCE [LARGE SCALE GENOMIC DNA]</scope>
    <source>
        <strain evidence="4 5">10023</strain>
    </source>
</reference>
<dbReference type="InterPro" id="IPR002930">
    <property type="entry name" value="GCV_H"/>
</dbReference>
<comment type="similarity">
    <text evidence="1 3">Belongs to the GcvH family.</text>
</comment>
<dbReference type="NCBIfam" id="TIGR00527">
    <property type="entry name" value="gcvH"/>
    <property type="match status" value="1"/>
</dbReference>
<gene>
    <name evidence="3 4" type="primary">gcvH</name>
    <name evidence="4" type="ORF">BG910_09110</name>
</gene>
<keyword evidence="5" id="KW-1185">Reference proteome</keyword>
<dbReference type="GO" id="GO:0009249">
    <property type="term" value="P:protein lipoylation"/>
    <property type="evidence" value="ECO:0007669"/>
    <property type="project" value="TreeGrafter"/>
</dbReference>
<protein>
    <recommendedName>
        <fullName evidence="3">Glycine cleavage system H protein</fullName>
    </recommendedName>
</protein>
<comment type="cofactor">
    <cofactor evidence="3">
        <name>(R)-lipoate</name>
        <dbReference type="ChEBI" id="CHEBI:83088"/>
    </cofactor>
    <text evidence="3">Binds 1 lipoyl cofactor covalently.</text>
</comment>
<dbReference type="EMBL" id="CP022278">
    <property type="protein sequence ID" value="ASK28532.1"/>
    <property type="molecule type" value="Genomic_DNA"/>
</dbReference>
<accession>A0A220S515</accession>
<comment type="subunit">
    <text evidence="3">The glycine cleavage system is composed of four proteins: P, T, L and H.</text>
</comment>
<organism evidence="4 5">
    <name type="scientific">Neisseria chenwenguii</name>
    <dbReference type="NCBI Taxonomy" id="1853278"/>
    <lineage>
        <taxon>Bacteria</taxon>
        <taxon>Pseudomonadati</taxon>
        <taxon>Pseudomonadota</taxon>
        <taxon>Betaproteobacteria</taxon>
        <taxon>Neisseriales</taxon>
        <taxon>Neisseriaceae</taxon>
        <taxon>Neisseria</taxon>
    </lineage>
</organism>
<dbReference type="OrthoDB" id="9796712at2"/>
<comment type="function">
    <text evidence="3">The glycine cleavage system catalyzes the degradation of glycine. The H protein shuttles the methylamine group of glycine from the P protein to the T protein.</text>
</comment>
<dbReference type="GO" id="GO:0019464">
    <property type="term" value="P:glycine decarboxylation via glycine cleavage system"/>
    <property type="evidence" value="ECO:0007669"/>
    <property type="project" value="UniProtKB-UniRule"/>
</dbReference>
<dbReference type="SUPFAM" id="SSF51230">
    <property type="entry name" value="Single hybrid motif"/>
    <property type="match status" value="1"/>
</dbReference>
<dbReference type="HAMAP" id="MF_00272">
    <property type="entry name" value="GcvH"/>
    <property type="match status" value="1"/>
</dbReference>
<dbReference type="InterPro" id="IPR000089">
    <property type="entry name" value="Biotin_lipoyl"/>
</dbReference>
<feature type="modified residue" description="N6-lipoyllysine" evidence="3">
    <location>
        <position position="65"/>
    </location>
</feature>
<sequence length="127" mass="13313">MNPVPESLCYTPAHTWLRAEADGTLTVGITHHAQEMLGDIVFVELPDAGTDFAAGAQTGVVESVKSASDIHTPVAGRITAVNDDLATAPETVNSDPYGAGWFFKILPADPAALDSFLTADQYAVQIG</sequence>
<dbReference type="InterPro" id="IPR033753">
    <property type="entry name" value="GCV_H/Fam206"/>
</dbReference>
<keyword evidence="2 3" id="KW-0450">Lipoyl</keyword>
<proteinExistence type="inferred from homology"/>
<evidence type="ECO:0000256" key="3">
    <source>
        <dbReference type="HAMAP-Rule" id="MF_00272"/>
    </source>
</evidence>
<dbReference type="InterPro" id="IPR011053">
    <property type="entry name" value="Single_hybrid_motif"/>
</dbReference>
<evidence type="ECO:0000313" key="4">
    <source>
        <dbReference type="EMBL" id="ASK28532.1"/>
    </source>
</evidence>
<dbReference type="CDD" id="cd06848">
    <property type="entry name" value="GCS_H"/>
    <property type="match status" value="1"/>
</dbReference>
<dbReference type="Gene3D" id="2.40.50.100">
    <property type="match status" value="1"/>
</dbReference>
<dbReference type="PANTHER" id="PTHR11715:SF3">
    <property type="entry name" value="GLYCINE CLEAVAGE SYSTEM H PROTEIN-RELATED"/>
    <property type="match status" value="1"/>
</dbReference>
<evidence type="ECO:0000256" key="1">
    <source>
        <dbReference type="ARBA" id="ARBA00009249"/>
    </source>
</evidence>
<evidence type="ECO:0000313" key="5">
    <source>
        <dbReference type="Proteomes" id="UP000198238"/>
    </source>
</evidence>
<name>A0A220S515_9NEIS</name>
<dbReference type="InterPro" id="IPR017453">
    <property type="entry name" value="GCV_H_sub"/>
</dbReference>
<dbReference type="Pfam" id="PF01597">
    <property type="entry name" value="GCV_H"/>
    <property type="match status" value="1"/>
</dbReference>
<dbReference type="GO" id="GO:0005829">
    <property type="term" value="C:cytosol"/>
    <property type="evidence" value="ECO:0007669"/>
    <property type="project" value="TreeGrafter"/>
</dbReference>
<dbReference type="KEGG" id="nei:BG910_09110"/>
<evidence type="ECO:0000256" key="2">
    <source>
        <dbReference type="ARBA" id="ARBA00022823"/>
    </source>
</evidence>
<dbReference type="AlphaFoldDB" id="A0A220S515"/>
<dbReference type="PROSITE" id="PS50968">
    <property type="entry name" value="BIOTINYL_LIPOYL"/>
    <property type="match status" value="1"/>
</dbReference>
<dbReference type="GO" id="GO:0005960">
    <property type="term" value="C:glycine cleavage complex"/>
    <property type="evidence" value="ECO:0007669"/>
    <property type="project" value="InterPro"/>
</dbReference>
<dbReference type="PANTHER" id="PTHR11715">
    <property type="entry name" value="GLYCINE CLEAVAGE SYSTEM H PROTEIN"/>
    <property type="match status" value="1"/>
</dbReference>
<dbReference type="NCBIfam" id="NF002270">
    <property type="entry name" value="PRK01202.1"/>
    <property type="match status" value="1"/>
</dbReference>
<dbReference type="Proteomes" id="UP000198238">
    <property type="component" value="Chromosome"/>
</dbReference>